<accession>A0A3P8D8T1</accession>
<dbReference type="Proteomes" id="UP000050761">
    <property type="component" value="Unassembled WGS sequence"/>
</dbReference>
<keyword evidence="2" id="KW-1185">Reference proteome</keyword>
<reference evidence="1 2" key="1">
    <citation type="submission" date="2018-11" db="EMBL/GenBank/DDBJ databases">
        <authorList>
            <consortium name="Pathogen Informatics"/>
        </authorList>
    </citation>
    <scope>NUCLEOTIDE SEQUENCE [LARGE SCALE GENOMIC DNA]</scope>
</reference>
<name>A0A183GLN6_HELPZ</name>
<dbReference type="OrthoDB" id="5810156at2759"/>
<dbReference type="WBParaSite" id="HPBE_0002360601-mRNA-1">
    <property type="protein sequence ID" value="HPBE_0002360601-mRNA-1"/>
    <property type="gene ID" value="HPBE_0002360601"/>
</dbReference>
<evidence type="ECO:0000313" key="2">
    <source>
        <dbReference type="Proteomes" id="UP000050761"/>
    </source>
</evidence>
<sequence>MFMGKRQVSDGPFSLNGTNISECSIYVCLGREVNMSNGPAPELSMRGYMRQLTAKLVGEHDTIGGRTGSNATAGPDPDASLARLATDMLKKLVVDKKPLIL</sequence>
<evidence type="ECO:0000313" key="1">
    <source>
        <dbReference type="EMBL" id="VDP39850.1"/>
    </source>
</evidence>
<dbReference type="AlphaFoldDB" id="A0A183GLN6"/>
<organism evidence="2 3">
    <name type="scientific">Heligmosomoides polygyrus</name>
    <name type="common">Parasitic roundworm</name>
    <dbReference type="NCBI Taxonomy" id="6339"/>
    <lineage>
        <taxon>Eukaryota</taxon>
        <taxon>Metazoa</taxon>
        <taxon>Ecdysozoa</taxon>
        <taxon>Nematoda</taxon>
        <taxon>Chromadorea</taxon>
        <taxon>Rhabditida</taxon>
        <taxon>Rhabditina</taxon>
        <taxon>Rhabditomorpha</taxon>
        <taxon>Strongyloidea</taxon>
        <taxon>Heligmosomidae</taxon>
        <taxon>Heligmosomoides</taxon>
    </lineage>
</organism>
<proteinExistence type="predicted"/>
<protein>
    <submittedName>
        <fullName evidence="3">Vesicle-fusing ATPase</fullName>
    </submittedName>
</protein>
<accession>A0A183GLN6</accession>
<reference evidence="3" key="2">
    <citation type="submission" date="2019-09" db="UniProtKB">
        <authorList>
            <consortium name="WormBaseParasite"/>
        </authorList>
    </citation>
    <scope>IDENTIFICATION</scope>
</reference>
<gene>
    <name evidence="1" type="ORF">HPBE_LOCUS23605</name>
</gene>
<dbReference type="EMBL" id="UZAH01035252">
    <property type="protein sequence ID" value="VDP39850.1"/>
    <property type="molecule type" value="Genomic_DNA"/>
</dbReference>
<evidence type="ECO:0000313" key="3">
    <source>
        <dbReference type="WBParaSite" id="HPBE_0002360601-mRNA-1"/>
    </source>
</evidence>